<keyword evidence="11" id="KW-0716">Sensory transduction</keyword>
<evidence type="ECO:0000256" key="1">
    <source>
        <dbReference type="ARBA" id="ARBA00004651"/>
    </source>
</evidence>
<dbReference type="Pfam" id="PF13853">
    <property type="entry name" value="7tm_4"/>
    <property type="match status" value="1"/>
</dbReference>
<dbReference type="PRINTS" id="PR00237">
    <property type="entry name" value="GPCRRHODOPSN"/>
</dbReference>
<dbReference type="GO" id="GO:0004984">
    <property type="term" value="F:olfactory receptor activity"/>
    <property type="evidence" value="ECO:0007669"/>
    <property type="project" value="InterPro"/>
</dbReference>
<dbReference type="InterPro" id="IPR000276">
    <property type="entry name" value="GPCR_Rhodpsn"/>
</dbReference>
<evidence type="ECO:0000256" key="2">
    <source>
        <dbReference type="ARBA" id="ARBA00010663"/>
    </source>
</evidence>
<comment type="similarity">
    <text evidence="2 10">Belongs to the G-protein coupled receptor 1 family.</text>
</comment>
<dbReference type="RefSeq" id="XP_033817788.1">
    <property type="nucleotide sequence ID" value="XM_033961897.1"/>
</dbReference>
<keyword evidence="7 11" id="KW-0472">Membrane</keyword>
<dbReference type="AlphaFoldDB" id="A0A6P8SNC0"/>
<feature type="transmembrane region" description="Helical" evidence="11">
    <location>
        <begin position="238"/>
        <end position="261"/>
    </location>
</feature>
<organism evidence="13 14">
    <name type="scientific">Geotrypetes seraphini</name>
    <name type="common">Gaboon caecilian</name>
    <name type="synonym">Caecilia seraphini</name>
    <dbReference type="NCBI Taxonomy" id="260995"/>
    <lineage>
        <taxon>Eukaryota</taxon>
        <taxon>Metazoa</taxon>
        <taxon>Chordata</taxon>
        <taxon>Craniata</taxon>
        <taxon>Vertebrata</taxon>
        <taxon>Euteleostomi</taxon>
        <taxon>Amphibia</taxon>
        <taxon>Gymnophiona</taxon>
        <taxon>Geotrypetes</taxon>
    </lineage>
</organism>
<dbReference type="PROSITE" id="PS00237">
    <property type="entry name" value="G_PROTEIN_RECEP_F1_1"/>
    <property type="match status" value="1"/>
</dbReference>
<evidence type="ECO:0000256" key="3">
    <source>
        <dbReference type="ARBA" id="ARBA00022475"/>
    </source>
</evidence>
<feature type="transmembrane region" description="Helical" evidence="11">
    <location>
        <begin position="23"/>
        <end position="52"/>
    </location>
</feature>
<evidence type="ECO:0000256" key="5">
    <source>
        <dbReference type="ARBA" id="ARBA00022989"/>
    </source>
</evidence>
<feature type="transmembrane region" description="Helical" evidence="11">
    <location>
        <begin position="98"/>
        <end position="120"/>
    </location>
</feature>
<dbReference type="InParanoid" id="A0A6P8SNC0"/>
<dbReference type="PROSITE" id="PS50262">
    <property type="entry name" value="G_PROTEIN_RECEP_F1_2"/>
    <property type="match status" value="1"/>
</dbReference>
<keyword evidence="6 10" id="KW-0297">G-protein coupled receptor</keyword>
<evidence type="ECO:0000256" key="4">
    <source>
        <dbReference type="ARBA" id="ARBA00022692"/>
    </source>
</evidence>
<dbReference type="Gene3D" id="1.20.1070.10">
    <property type="entry name" value="Rhodopsin 7-helix transmembrane proteins"/>
    <property type="match status" value="1"/>
</dbReference>
<dbReference type="PANTHER" id="PTHR48001">
    <property type="entry name" value="OLFACTORY RECEPTOR"/>
    <property type="match status" value="1"/>
</dbReference>
<evidence type="ECO:0000256" key="8">
    <source>
        <dbReference type="ARBA" id="ARBA00023170"/>
    </source>
</evidence>
<reference evidence="14" key="1">
    <citation type="submission" date="2025-08" db="UniProtKB">
        <authorList>
            <consortium name="RefSeq"/>
        </authorList>
    </citation>
    <scope>IDENTIFICATION</scope>
</reference>
<evidence type="ECO:0000256" key="6">
    <source>
        <dbReference type="ARBA" id="ARBA00023040"/>
    </source>
</evidence>
<feature type="transmembrane region" description="Helical" evidence="11">
    <location>
        <begin position="273"/>
        <end position="292"/>
    </location>
</feature>
<dbReference type="InterPro" id="IPR000725">
    <property type="entry name" value="Olfact_rcpt"/>
</dbReference>
<evidence type="ECO:0000313" key="14">
    <source>
        <dbReference type="RefSeq" id="XP_033817788.1"/>
    </source>
</evidence>
<dbReference type="FunFam" id="1.20.1070.10:FF:000015">
    <property type="entry name" value="Olfactory receptor"/>
    <property type="match status" value="1"/>
</dbReference>
<keyword evidence="11" id="KW-0552">Olfaction</keyword>
<evidence type="ECO:0000256" key="9">
    <source>
        <dbReference type="ARBA" id="ARBA00023224"/>
    </source>
</evidence>
<dbReference type="KEGG" id="gsh:117368331"/>
<feature type="domain" description="G-protein coupled receptors family 1 profile" evidence="12">
    <location>
        <begin position="41"/>
        <end position="290"/>
    </location>
</feature>
<dbReference type="SUPFAM" id="SSF81321">
    <property type="entry name" value="Family A G protein-coupled receptor-like"/>
    <property type="match status" value="1"/>
</dbReference>
<evidence type="ECO:0000256" key="11">
    <source>
        <dbReference type="RuleBase" id="RU363047"/>
    </source>
</evidence>
<evidence type="ECO:0000259" key="12">
    <source>
        <dbReference type="PROSITE" id="PS50262"/>
    </source>
</evidence>
<feature type="transmembrane region" description="Helical" evidence="11">
    <location>
        <begin position="204"/>
        <end position="226"/>
    </location>
</feature>
<dbReference type="GO" id="GO:0005886">
    <property type="term" value="C:plasma membrane"/>
    <property type="evidence" value="ECO:0007669"/>
    <property type="project" value="UniProtKB-SubCell"/>
</dbReference>
<keyword evidence="13" id="KW-1185">Reference proteome</keyword>
<feature type="transmembrane region" description="Helical" evidence="11">
    <location>
        <begin position="59"/>
        <end position="78"/>
    </location>
</feature>
<dbReference type="PRINTS" id="PR00245">
    <property type="entry name" value="OLFACTORYR"/>
</dbReference>
<sequence length="309" mass="34478">MDIGNRSSFTEFSLLGFSDFPDFWMLIFAFFLMVYIITILGNIIIISAVLLVPQLHTPMYFFLCNLSVVDMGFTSVTVPKLLANTLMEKRTISSNGCIAQMFFFISLGNMESNLLAVMAYDRYVAISDPLHYAAVMDRRHCLLLLLAAWASALAHSLLHTLMASQLSFCGPIAIHHFFCEISLFLKLACSDTTANEIAIFTEGAFSVMGPFIFIVASYICIMVAILKIHSTKGRHKAFSTCFSHLMVVSLFYGTIFALYFHPSLAPSVLRDRVMSSMHTVLTPMLNPIIYSLKNKAIKGALKKICNPNI</sequence>
<dbReference type="InterPro" id="IPR017452">
    <property type="entry name" value="GPCR_Rhodpsn_7TM"/>
</dbReference>
<evidence type="ECO:0000313" key="13">
    <source>
        <dbReference type="Proteomes" id="UP000515159"/>
    </source>
</evidence>
<dbReference type="Proteomes" id="UP000515159">
    <property type="component" value="Chromosome 1"/>
</dbReference>
<dbReference type="GeneID" id="117368331"/>
<keyword evidence="9 10" id="KW-0807">Transducer</keyword>
<comment type="subcellular location">
    <subcellularLocation>
        <location evidence="1 11">Cell membrane</location>
        <topology evidence="1 11">Multi-pass membrane protein</topology>
    </subcellularLocation>
</comment>
<keyword evidence="4 10" id="KW-0812">Transmembrane</keyword>
<dbReference type="FunFam" id="1.10.1220.70:FF:000001">
    <property type="entry name" value="Olfactory receptor"/>
    <property type="match status" value="1"/>
</dbReference>
<evidence type="ECO:0000256" key="10">
    <source>
        <dbReference type="RuleBase" id="RU000688"/>
    </source>
</evidence>
<dbReference type="GO" id="GO:0004930">
    <property type="term" value="F:G protein-coupled receptor activity"/>
    <property type="evidence" value="ECO:0007669"/>
    <property type="project" value="UniProtKB-KW"/>
</dbReference>
<evidence type="ECO:0000256" key="7">
    <source>
        <dbReference type="ARBA" id="ARBA00023136"/>
    </source>
</evidence>
<feature type="transmembrane region" description="Helical" evidence="11">
    <location>
        <begin position="141"/>
        <end position="158"/>
    </location>
</feature>
<accession>A0A6P8SNC0</accession>
<name>A0A6P8SNC0_GEOSA</name>
<keyword evidence="5 11" id="KW-1133">Transmembrane helix</keyword>
<gene>
    <name evidence="14" type="primary">LOC117368331</name>
</gene>
<dbReference type="OrthoDB" id="5967898at2759"/>
<keyword evidence="8 10" id="KW-0675">Receptor</keyword>
<proteinExistence type="inferred from homology"/>
<keyword evidence="3 11" id="KW-1003">Cell membrane</keyword>
<protein>
    <recommendedName>
        <fullName evidence="11">Olfactory receptor</fullName>
    </recommendedName>
</protein>